<dbReference type="Proteomes" id="UP000269945">
    <property type="component" value="Unassembled WGS sequence"/>
</dbReference>
<sequence length="109" mass="12105">QRRSRSFLYLCLTHPQTYSRHSVEVDRVPPEWHPGSAPSSQAFRFPGILHLIHLSRVLIPSPHPAPTLASLNFSPRTPALLGLSLLGHGLLLVCRIVNAVIIVSDIYNL</sequence>
<feature type="non-terminal residue" evidence="2">
    <location>
        <position position="109"/>
    </location>
</feature>
<evidence type="ECO:0000313" key="2">
    <source>
        <dbReference type="EMBL" id="VCW66194.1"/>
    </source>
</evidence>
<evidence type="ECO:0000313" key="3">
    <source>
        <dbReference type="Proteomes" id="UP000269945"/>
    </source>
</evidence>
<evidence type="ECO:0000256" key="1">
    <source>
        <dbReference type="SAM" id="Phobius"/>
    </source>
</evidence>
<reference evidence="2 3" key="1">
    <citation type="submission" date="2018-10" db="EMBL/GenBank/DDBJ databases">
        <authorList>
            <person name="Ekblom R."/>
            <person name="Jareborg N."/>
        </authorList>
    </citation>
    <scope>NUCLEOTIDE SEQUENCE [LARGE SCALE GENOMIC DNA]</scope>
    <source>
        <tissue evidence="2">Muscle</tissue>
    </source>
</reference>
<feature type="transmembrane region" description="Helical" evidence="1">
    <location>
        <begin position="80"/>
        <end position="103"/>
    </location>
</feature>
<comment type="caution">
    <text evidence="2">The sequence shown here is derived from an EMBL/GenBank/DDBJ whole genome shotgun (WGS) entry which is preliminary data.</text>
</comment>
<keyword evidence="3" id="KW-1185">Reference proteome</keyword>
<feature type="non-terminal residue" evidence="2">
    <location>
        <position position="1"/>
    </location>
</feature>
<name>A0A9X9LEF4_GULGU</name>
<gene>
    <name evidence="2" type="ORF">BN2614_LOCUS3</name>
</gene>
<dbReference type="AlphaFoldDB" id="A0A9X9LEF4"/>
<organism evidence="2 3">
    <name type="scientific">Gulo gulo</name>
    <name type="common">Wolverine</name>
    <name type="synonym">Gluton</name>
    <dbReference type="NCBI Taxonomy" id="48420"/>
    <lineage>
        <taxon>Eukaryota</taxon>
        <taxon>Metazoa</taxon>
        <taxon>Chordata</taxon>
        <taxon>Craniata</taxon>
        <taxon>Vertebrata</taxon>
        <taxon>Euteleostomi</taxon>
        <taxon>Mammalia</taxon>
        <taxon>Eutheria</taxon>
        <taxon>Laurasiatheria</taxon>
        <taxon>Carnivora</taxon>
        <taxon>Caniformia</taxon>
        <taxon>Musteloidea</taxon>
        <taxon>Mustelidae</taxon>
        <taxon>Guloninae</taxon>
        <taxon>Gulo</taxon>
    </lineage>
</organism>
<keyword evidence="1" id="KW-1133">Transmembrane helix</keyword>
<dbReference type="EMBL" id="CYRY02001557">
    <property type="protein sequence ID" value="VCW66194.1"/>
    <property type="molecule type" value="Genomic_DNA"/>
</dbReference>
<accession>A0A9X9LEF4</accession>
<keyword evidence="1" id="KW-0812">Transmembrane</keyword>
<keyword evidence="1" id="KW-0472">Membrane</keyword>
<protein>
    <submittedName>
        <fullName evidence="2">Uncharacterized protein</fullName>
    </submittedName>
</protein>
<proteinExistence type="predicted"/>